<comment type="caution">
    <text evidence="3">The sequence shown here is derived from an EMBL/GenBank/DDBJ whole genome shotgun (WGS) entry which is preliminary data.</text>
</comment>
<dbReference type="AlphaFoldDB" id="A0A425CW85"/>
<evidence type="ECO:0000313" key="4">
    <source>
        <dbReference type="Proteomes" id="UP000284702"/>
    </source>
</evidence>
<accession>A0A425CW85</accession>
<evidence type="ECO:0000259" key="2">
    <source>
        <dbReference type="Pfam" id="PF03184"/>
    </source>
</evidence>
<dbReference type="Pfam" id="PF03184">
    <property type="entry name" value="DDE_1"/>
    <property type="match status" value="1"/>
</dbReference>
<feature type="domain" description="DDE-1" evidence="2">
    <location>
        <begin position="116"/>
        <end position="198"/>
    </location>
</feature>
<name>A0A425CW85_APHAT</name>
<reference evidence="3" key="1">
    <citation type="submission" date="2018-07" db="EMBL/GenBank/DDBJ databases">
        <title>Annotation of Aphanomyces astaci genome assembly.</title>
        <authorList>
            <person name="Studholme D.J."/>
        </authorList>
    </citation>
    <scope>NUCLEOTIDE SEQUENCE [LARGE SCALE GENOMIC DNA]</scope>
    <source>
        <strain evidence="3">Pc</strain>
    </source>
</reference>
<dbReference type="GO" id="GO:0003676">
    <property type="term" value="F:nucleic acid binding"/>
    <property type="evidence" value="ECO:0007669"/>
    <property type="project" value="InterPro"/>
</dbReference>
<dbReference type="PANTHER" id="PTHR33889:SF1">
    <property type="entry name" value="OS03G0834800 PROTEIN"/>
    <property type="match status" value="1"/>
</dbReference>
<dbReference type="InterPro" id="IPR004875">
    <property type="entry name" value="DDE_SF_endonuclease_dom"/>
</dbReference>
<dbReference type="Proteomes" id="UP000284702">
    <property type="component" value="Unassembled WGS sequence"/>
</dbReference>
<evidence type="ECO:0000313" key="3">
    <source>
        <dbReference type="EMBL" id="RQM21131.1"/>
    </source>
</evidence>
<gene>
    <name evidence="3" type="ORF">B5M09_010158</name>
</gene>
<dbReference type="VEuPathDB" id="FungiDB:H257_11369"/>
<keyword evidence="4" id="KW-1185">Reference proteome</keyword>
<organism evidence="3 4">
    <name type="scientific">Aphanomyces astaci</name>
    <name type="common">Crayfish plague agent</name>
    <dbReference type="NCBI Taxonomy" id="112090"/>
    <lineage>
        <taxon>Eukaryota</taxon>
        <taxon>Sar</taxon>
        <taxon>Stramenopiles</taxon>
        <taxon>Oomycota</taxon>
        <taxon>Saprolegniomycetes</taxon>
        <taxon>Saprolegniales</taxon>
        <taxon>Verrucalvaceae</taxon>
        <taxon>Aphanomyces</taxon>
    </lineage>
</organism>
<feature type="region of interest" description="Disordered" evidence="1">
    <location>
        <begin position="395"/>
        <end position="422"/>
    </location>
</feature>
<evidence type="ECO:0000256" key="1">
    <source>
        <dbReference type="SAM" id="MobiDB-lite"/>
    </source>
</evidence>
<sequence length="422" mass="48319">MSDYKVAEKLGIPRRTIRNWTKQRFELLAYEGNKKRMKIEPGRRREAFPDPPGLVDFINQLRDAERALTMLHLITWINQREWLLAYLATKQPANGYKSVHQGFSDGSLAATAFHEDIEEASVILVDNFDSHVSDESIRIVHEELGPHLCQLPPNATSFYQHLDVGVMAPFQRHLRELWLYEEMIQGSRRLSKPAPLSPLVHSFPNMSKGQYKNNLTDGECNNLVQHLLTRCTSSGKPFDCTPTTVRRIWRCASAYLSGSKTICATVHRRKKGQSGCKRIYTDISERIQAIPQSRRTCFCSIPHAPNIPKSILHVYFLRGVIVKYSSVPKPSLTESSKVCRLNCAINHVTEINGEKYFDPMNDTLHVDKKWFFMTRRQKKSKRRLLKVMSCQLSRAHAGMKRKANSSTARSALPGDETKRVKI</sequence>
<dbReference type="EMBL" id="MZMZ02003652">
    <property type="protein sequence ID" value="RQM21131.1"/>
    <property type="molecule type" value="Genomic_DNA"/>
</dbReference>
<protein>
    <recommendedName>
        <fullName evidence="2">DDE-1 domain-containing protein</fullName>
    </recommendedName>
</protein>
<proteinExistence type="predicted"/>
<dbReference type="PANTHER" id="PTHR33889">
    <property type="entry name" value="OS04G0681850 PROTEIN"/>
    <property type="match status" value="1"/>
</dbReference>